<protein>
    <recommendedName>
        <fullName evidence="4">SPK domain-containing protein</fullName>
    </recommendedName>
</protein>
<feature type="compositionally biased region" description="Basic and acidic residues" evidence="1">
    <location>
        <begin position="120"/>
        <end position="135"/>
    </location>
</feature>
<evidence type="ECO:0000256" key="1">
    <source>
        <dbReference type="SAM" id="MobiDB-lite"/>
    </source>
</evidence>
<name>G0PHH9_CAEBE</name>
<dbReference type="InParanoid" id="G0PHH9"/>
<organism evidence="3">
    <name type="scientific">Caenorhabditis brenneri</name>
    <name type="common">Nematode worm</name>
    <dbReference type="NCBI Taxonomy" id="135651"/>
    <lineage>
        <taxon>Eukaryota</taxon>
        <taxon>Metazoa</taxon>
        <taxon>Ecdysozoa</taxon>
        <taxon>Nematoda</taxon>
        <taxon>Chromadorea</taxon>
        <taxon>Rhabditida</taxon>
        <taxon>Rhabditina</taxon>
        <taxon>Rhabditomorpha</taxon>
        <taxon>Rhabditoidea</taxon>
        <taxon>Rhabditidae</taxon>
        <taxon>Peloderinae</taxon>
        <taxon>Caenorhabditis</taxon>
    </lineage>
</organism>
<accession>G0PHH9</accession>
<dbReference type="AlphaFoldDB" id="G0PHH9"/>
<keyword evidence="3" id="KW-1185">Reference proteome</keyword>
<gene>
    <name evidence="2" type="ORF">CAEBREN_01546</name>
</gene>
<dbReference type="EMBL" id="GL380482">
    <property type="protein sequence ID" value="EGT56451.1"/>
    <property type="molecule type" value="Genomic_DNA"/>
</dbReference>
<evidence type="ECO:0000313" key="2">
    <source>
        <dbReference type="EMBL" id="EGT56451.1"/>
    </source>
</evidence>
<evidence type="ECO:0000313" key="3">
    <source>
        <dbReference type="Proteomes" id="UP000008068"/>
    </source>
</evidence>
<feature type="region of interest" description="Disordered" evidence="1">
    <location>
        <begin position="104"/>
        <end position="176"/>
    </location>
</feature>
<dbReference type="Proteomes" id="UP000008068">
    <property type="component" value="Unassembled WGS sequence"/>
</dbReference>
<reference evidence="3" key="1">
    <citation type="submission" date="2011-07" db="EMBL/GenBank/DDBJ databases">
        <authorList>
            <consortium name="Caenorhabditis brenneri Sequencing and Analysis Consortium"/>
            <person name="Wilson R.K."/>
        </authorList>
    </citation>
    <scope>NUCLEOTIDE SEQUENCE [LARGE SCALE GENOMIC DNA]</scope>
    <source>
        <strain evidence="3">PB2801</strain>
    </source>
</reference>
<dbReference type="HOGENOM" id="CLU_059795_0_0_1"/>
<proteinExistence type="predicted"/>
<evidence type="ECO:0008006" key="4">
    <source>
        <dbReference type="Google" id="ProtNLM"/>
    </source>
</evidence>
<sequence>MSLLFWNDFIEYECPRIAIKSPYLMQTHFNQNMLKHLWKREMRRDSKAYLLRSMGVSVTAQQHAFVRRNDKRWLVLSSNGFVKQWMTTGEDDEEDDYEERVARYNKEPHLFTPPPKRRNRNDDGSEGVEREGARDNRRHRSPISPLEGGSLLSPTVPPARKRSRADARLTIRNSSEGSPYCPANVKKFLELLLHKLSLPNPPTLGSSTLFQEFVATIGESNGEQWRKQMEEKLRVFIEEKNGCIIDTRNNDDSTNLHLKDDTEEEWRKTKAQFDELKKTRRVKIISPGVNPTDPMHDTN</sequence>